<comment type="caution">
    <text evidence="2">The sequence shown here is derived from an EMBL/GenBank/DDBJ whole genome shotgun (WGS) entry which is preliminary data.</text>
</comment>
<comment type="similarity">
    <text evidence="1">Belongs to the PspA/Vipp/IM30 family.</text>
</comment>
<dbReference type="InterPro" id="IPR007157">
    <property type="entry name" value="PspA_VIPP1"/>
</dbReference>
<dbReference type="AlphaFoldDB" id="A0A0C1Y689"/>
<name>A0A0C1Y689_9CYAN</name>
<dbReference type="PANTHER" id="PTHR31088:SF6">
    <property type="entry name" value="PHAGE SHOCK PROTEIN A"/>
    <property type="match status" value="1"/>
</dbReference>
<dbReference type="EMBL" id="JTHE02000003">
    <property type="protein sequence ID" value="NEV69130.1"/>
    <property type="molecule type" value="Genomic_DNA"/>
</dbReference>
<dbReference type="Pfam" id="PF04012">
    <property type="entry name" value="PspA_IM30"/>
    <property type="match status" value="1"/>
</dbReference>
<sequence>MGVLGRLGQVIRSQVGDWVNGAEDPEKMLDQAVADMQRDLIQLRQAVAQAIATQKRTERQQHQNQTLAQEWYNRAQLALQKGQEDQARDALTQRHAYQRLGTQLANHISEQKVAIAQLKTNMRDLEVKIADVRTRRDMYIARARSAEASQRIQDLIGQVGHERSLGTLSQMEDKVLDLEAQASATAELNQALTDQSLEGQFAALERDEATAIEQELSTLKNRLPHQSG</sequence>
<reference evidence="2" key="3">
    <citation type="submission" date="2020-02" db="EMBL/GenBank/DDBJ databases">
        <authorList>
            <person name="Sarangi A.N."/>
            <person name="Ghosh S."/>
            <person name="Mukherjee M."/>
            <person name="Tripathy S."/>
        </authorList>
    </citation>
    <scope>NUCLEOTIDE SEQUENCE</scope>
    <source>
        <strain evidence="2">BDU141951</strain>
    </source>
</reference>
<evidence type="ECO:0000256" key="1">
    <source>
        <dbReference type="ARBA" id="ARBA00043985"/>
    </source>
</evidence>
<evidence type="ECO:0000313" key="2">
    <source>
        <dbReference type="EMBL" id="NEV69130.1"/>
    </source>
</evidence>
<dbReference type="PANTHER" id="PTHR31088">
    <property type="entry name" value="MEMBRANE-ASSOCIATED PROTEIN VIPP1, CHLOROPLASTIC"/>
    <property type="match status" value="1"/>
</dbReference>
<proteinExistence type="inferred from homology"/>
<organism evidence="2">
    <name type="scientific">Lyngbya confervoides BDU141951</name>
    <dbReference type="NCBI Taxonomy" id="1574623"/>
    <lineage>
        <taxon>Bacteria</taxon>
        <taxon>Bacillati</taxon>
        <taxon>Cyanobacteriota</taxon>
        <taxon>Cyanophyceae</taxon>
        <taxon>Oscillatoriophycideae</taxon>
        <taxon>Oscillatoriales</taxon>
        <taxon>Microcoleaceae</taxon>
        <taxon>Lyngbya</taxon>
    </lineage>
</organism>
<accession>A0A0C1Y689</accession>
<gene>
    <name evidence="2" type="ORF">QQ91_018680</name>
</gene>
<protein>
    <submittedName>
        <fullName evidence="2">PspA/IM30 family protein</fullName>
    </submittedName>
</protein>
<reference evidence="2" key="2">
    <citation type="journal article" date="2015" name="Genome Announc.">
        <title>Draft Genome Sequence of Filamentous Marine Cyanobacterium Lyngbya confervoides Strain BDU141951.</title>
        <authorList>
            <person name="Chandrababunaidu M.M."/>
            <person name="Sen D."/>
            <person name="Tripathy S."/>
        </authorList>
    </citation>
    <scope>NUCLEOTIDE SEQUENCE</scope>
    <source>
        <strain evidence="2">BDU141951</strain>
    </source>
</reference>
<reference evidence="2" key="1">
    <citation type="submission" date="2014-11" db="EMBL/GenBank/DDBJ databases">
        <authorList>
            <person name="Malar M.C."/>
            <person name="Sen D."/>
            <person name="Tripathy S."/>
        </authorList>
    </citation>
    <scope>NUCLEOTIDE SEQUENCE</scope>
    <source>
        <strain evidence="2">BDU141951</strain>
    </source>
</reference>